<keyword evidence="8 12" id="KW-0233">DNA recombination</keyword>
<evidence type="ECO:0000313" key="16">
    <source>
        <dbReference type="Proteomes" id="UP000219338"/>
    </source>
</evidence>
<feature type="region of interest" description="Disordered" evidence="13">
    <location>
        <begin position="280"/>
        <end position="302"/>
    </location>
</feature>
<comment type="similarity">
    <text evidence="12">Belongs to the helicase family. PIF1 subfamily.</text>
</comment>
<evidence type="ECO:0000256" key="5">
    <source>
        <dbReference type="ARBA" id="ARBA00022840"/>
    </source>
</evidence>
<feature type="compositionally biased region" description="Basic and acidic residues" evidence="13">
    <location>
        <begin position="457"/>
        <end position="483"/>
    </location>
</feature>
<evidence type="ECO:0000256" key="11">
    <source>
        <dbReference type="ARBA" id="ARBA00023242"/>
    </source>
</evidence>
<dbReference type="GO" id="GO:0016887">
    <property type="term" value="F:ATP hydrolysis activity"/>
    <property type="evidence" value="ECO:0007669"/>
    <property type="project" value="RHEA"/>
</dbReference>
<dbReference type="OrthoDB" id="432234at2759"/>
<evidence type="ECO:0000256" key="9">
    <source>
        <dbReference type="ARBA" id="ARBA00023204"/>
    </source>
</evidence>
<dbReference type="EC" id="5.6.2.3" evidence="12"/>
<feature type="region of interest" description="Disordered" evidence="13">
    <location>
        <begin position="405"/>
        <end position="434"/>
    </location>
</feature>
<dbReference type="Gene3D" id="3.40.50.300">
    <property type="entry name" value="P-loop containing nucleotide triphosphate hydrolases"/>
    <property type="match status" value="2"/>
</dbReference>
<evidence type="ECO:0000256" key="8">
    <source>
        <dbReference type="ARBA" id="ARBA00023172"/>
    </source>
</evidence>
<dbReference type="GO" id="GO:0006281">
    <property type="term" value="P:DNA repair"/>
    <property type="evidence" value="ECO:0007669"/>
    <property type="project" value="UniProtKB-UniRule"/>
</dbReference>
<dbReference type="CDD" id="cd18809">
    <property type="entry name" value="SF1_C_RecD"/>
    <property type="match status" value="1"/>
</dbReference>
<evidence type="ECO:0000256" key="3">
    <source>
        <dbReference type="ARBA" id="ARBA00022801"/>
    </source>
</evidence>
<dbReference type="GO" id="GO:0003677">
    <property type="term" value="F:DNA binding"/>
    <property type="evidence" value="ECO:0007669"/>
    <property type="project" value="UniProtKB-KW"/>
</dbReference>
<keyword evidence="11 12" id="KW-0539">Nucleus</keyword>
<keyword evidence="9 12" id="KW-0234">DNA repair</keyword>
<keyword evidence="10 12" id="KW-0413">Isomerase</keyword>
<dbReference type="InterPro" id="IPR010285">
    <property type="entry name" value="DNA_helicase_pif1-like_DEAD"/>
</dbReference>
<keyword evidence="1 12" id="KW-0547">Nucleotide-binding</keyword>
<comment type="function">
    <text evidence="12">DNA-dependent ATPase and 5'-3' DNA helicase required for the maintenance of both mitochondrial and nuclear genome stability.</text>
</comment>
<keyword evidence="16" id="KW-1185">Reference proteome</keyword>
<organism evidence="15 16">
    <name type="scientific">Armillaria ostoyae</name>
    <name type="common">Armillaria root rot fungus</name>
    <dbReference type="NCBI Taxonomy" id="47428"/>
    <lineage>
        <taxon>Eukaryota</taxon>
        <taxon>Fungi</taxon>
        <taxon>Dikarya</taxon>
        <taxon>Basidiomycota</taxon>
        <taxon>Agaricomycotina</taxon>
        <taxon>Agaricomycetes</taxon>
        <taxon>Agaricomycetidae</taxon>
        <taxon>Agaricales</taxon>
        <taxon>Marasmiineae</taxon>
        <taxon>Physalacriaceae</taxon>
        <taxon>Armillaria</taxon>
    </lineage>
</organism>
<accession>A0A284RQ68</accession>
<dbReference type="SUPFAM" id="SSF52540">
    <property type="entry name" value="P-loop containing nucleoside triphosphate hydrolases"/>
    <property type="match status" value="2"/>
</dbReference>
<comment type="subunit">
    <text evidence="12">Monomer.</text>
</comment>
<dbReference type="Pfam" id="PF21530">
    <property type="entry name" value="Pif1_2B_dom"/>
    <property type="match status" value="1"/>
</dbReference>
<feature type="domain" description="AAA+ ATPase" evidence="14">
    <location>
        <begin position="73"/>
        <end position="232"/>
    </location>
</feature>
<evidence type="ECO:0000256" key="10">
    <source>
        <dbReference type="ARBA" id="ARBA00023235"/>
    </source>
</evidence>
<dbReference type="InterPro" id="IPR048293">
    <property type="entry name" value="PIF1_RRM3_pfh1"/>
</dbReference>
<dbReference type="GO" id="GO:0000723">
    <property type="term" value="P:telomere maintenance"/>
    <property type="evidence" value="ECO:0007669"/>
    <property type="project" value="InterPro"/>
</dbReference>
<dbReference type="GO" id="GO:0005739">
    <property type="term" value="C:mitochondrion"/>
    <property type="evidence" value="ECO:0007669"/>
    <property type="project" value="UniProtKB-SubCell"/>
</dbReference>
<evidence type="ECO:0000313" key="15">
    <source>
        <dbReference type="EMBL" id="SJL10901.1"/>
    </source>
</evidence>
<evidence type="ECO:0000256" key="13">
    <source>
        <dbReference type="SAM" id="MobiDB-lite"/>
    </source>
</evidence>
<feature type="region of interest" description="Disordered" evidence="13">
    <location>
        <begin position="1"/>
        <end position="31"/>
    </location>
</feature>
<dbReference type="HAMAP" id="MF_03176">
    <property type="entry name" value="PIF1"/>
    <property type="match status" value="1"/>
</dbReference>
<evidence type="ECO:0000256" key="6">
    <source>
        <dbReference type="ARBA" id="ARBA00023125"/>
    </source>
</evidence>
<sequence>MSTTTTATKTAKRKAKSIPSTAKRPAKKPRQTLDSFFAPQVAVCNDDPGGQATTKQVSLSAEQIKVLRMVVNDEQNVFFTGAAGTGKSLLLRAIINALRAKYAKDPDAVAVTASTGMAASNIGGQTLHAWGAVAPTVDDLDNLIKCIRTCRPALQRWKKAKVLIIDEISMVDGFFFNRLCEIAKRLRRKTTKPFGGLQLVVTGDFFQLPPVTKNGHEPIFAFESAAWNETLHHTINLVQVFRQTDQAFVDALNSLRHGEPSHEAIELFWSLSRPLEPVALPPPPASQQPYPTPPSSLPSTPTSFLSKRQNNVIFPTELFPHRYAVANSNRERLDAIKAQPFTYNATDTGSKPSLLESLLAEQTVELKLGAQVMLIKNVDEVLVNGLVGKVIGFYRSWELISFPPNPPERKPLSNVSTNASRRRSLPPGPAPIPDIKKNGTLVRHVFLNADGRSPVRPKIDENEDSAKKENVDTKNDDPIKKENVSAAKKGKSSATGRNNERFPLVLFEYGNGGETQTEAVLITRDEFRVEDAEGKVLARRVQIPLILAWAMSIHKSQGQTIHRVKVDLSKVFERGQSYVALSRASSVDGLQVLGFDPKKVMAHQKVVEWSKTLEVADVSGDDDEP</sequence>
<evidence type="ECO:0000256" key="4">
    <source>
        <dbReference type="ARBA" id="ARBA00022806"/>
    </source>
</evidence>
<dbReference type="AlphaFoldDB" id="A0A284RQ68"/>
<keyword evidence="3 12" id="KW-0378">Hydrolase</keyword>
<name>A0A284RQ68_ARMOS</name>
<dbReference type="OMA" id="CIKTCKP"/>
<keyword evidence="5 12" id="KW-0067">ATP-binding</keyword>
<dbReference type="GO" id="GO:0005524">
    <property type="term" value="F:ATP binding"/>
    <property type="evidence" value="ECO:0007669"/>
    <property type="project" value="UniProtKB-UniRule"/>
</dbReference>
<evidence type="ECO:0000256" key="12">
    <source>
        <dbReference type="HAMAP-Rule" id="MF_03176"/>
    </source>
</evidence>
<dbReference type="CDD" id="cd18037">
    <property type="entry name" value="DEXSc_Pif1_like"/>
    <property type="match status" value="1"/>
</dbReference>
<dbReference type="GO" id="GO:0006310">
    <property type="term" value="P:DNA recombination"/>
    <property type="evidence" value="ECO:0007669"/>
    <property type="project" value="UniProtKB-UniRule"/>
</dbReference>
<keyword evidence="6 12" id="KW-0238">DNA-binding</keyword>
<keyword evidence="2 12" id="KW-0227">DNA damage</keyword>
<reference evidence="16" key="1">
    <citation type="journal article" date="2017" name="Nat. Ecol. Evol.">
        <title>Genome expansion and lineage-specific genetic innovations in the forest pathogenic fungi Armillaria.</title>
        <authorList>
            <person name="Sipos G."/>
            <person name="Prasanna A.N."/>
            <person name="Walter M.C."/>
            <person name="O'Connor E."/>
            <person name="Balint B."/>
            <person name="Krizsan K."/>
            <person name="Kiss B."/>
            <person name="Hess J."/>
            <person name="Varga T."/>
            <person name="Slot J."/>
            <person name="Riley R."/>
            <person name="Boka B."/>
            <person name="Rigling D."/>
            <person name="Barry K."/>
            <person name="Lee J."/>
            <person name="Mihaltcheva S."/>
            <person name="LaButti K."/>
            <person name="Lipzen A."/>
            <person name="Waldron R."/>
            <person name="Moloney N.M."/>
            <person name="Sperisen C."/>
            <person name="Kredics L."/>
            <person name="Vagvoelgyi C."/>
            <person name="Patrignani A."/>
            <person name="Fitzpatrick D."/>
            <person name="Nagy I."/>
            <person name="Doyle S."/>
            <person name="Anderson J.B."/>
            <person name="Grigoriev I.V."/>
            <person name="Gueldener U."/>
            <person name="Muensterkoetter M."/>
            <person name="Nagy L.G."/>
        </authorList>
    </citation>
    <scope>NUCLEOTIDE SEQUENCE [LARGE SCALE GENOMIC DNA]</scope>
    <source>
        <strain evidence="16">C18/9</strain>
    </source>
</reference>
<dbReference type="InterPro" id="IPR051055">
    <property type="entry name" value="PIF1_helicase"/>
</dbReference>
<evidence type="ECO:0000256" key="1">
    <source>
        <dbReference type="ARBA" id="ARBA00022741"/>
    </source>
</evidence>
<gene>
    <name evidence="12" type="primary">PIF1</name>
    <name evidence="15" type="ORF">ARMOST_14296</name>
</gene>
<evidence type="ECO:0000256" key="7">
    <source>
        <dbReference type="ARBA" id="ARBA00023128"/>
    </source>
</evidence>
<keyword evidence="4 12" id="KW-0347">Helicase</keyword>
<dbReference type="Pfam" id="PF05970">
    <property type="entry name" value="PIF1"/>
    <property type="match status" value="1"/>
</dbReference>
<dbReference type="GO" id="GO:0005634">
    <property type="term" value="C:nucleus"/>
    <property type="evidence" value="ECO:0007669"/>
    <property type="project" value="UniProtKB-SubCell"/>
</dbReference>
<feature type="binding site" evidence="12">
    <location>
        <begin position="81"/>
        <end position="88"/>
    </location>
    <ligand>
        <name>ATP</name>
        <dbReference type="ChEBI" id="CHEBI:30616"/>
    </ligand>
</feature>
<feature type="compositionally biased region" description="Pro residues" evidence="13">
    <location>
        <begin position="280"/>
        <end position="296"/>
    </location>
</feature>
<evidence type="ECO:0000259" key="14">
    <source>
        <dbReference type="SMART" id="SM00382"/>
    </source>
</evidence>
<feature type="region of interest" description="Disordered" evidence="13">
    <location>
        <begin position="452"/>
        <end position="496"/>
    </location>
</feature>
<dbReference type="GO" id="GO:0043139">
    <property type="term" value="F:5'-3' DNA helicase activity"/>
    <property type="evidence" value="ECO:0007669"/>
    <property type="project" value="UniProtKB-UniRule"/>
</dbReference>
<dbReference type="PANTHER" id="PTHR47642">
    <property type="entry name" value="ATP-DEPENDENT DNA HELICASE"/>
    <property type="match status" value="1"/>
</dbReference>
<dbReference type="Proteomes" id="UP000219338">
    <property type="component" value="Unassembled WGS sequence"/>
</dbReference>
<comment type="subcellular location">
    <subcellularLocation>
        <location evidence="12">Nucleus</location>
    </subcellularLocation>
    <subcellularLocation>
        <location evidence="12">Mitochondrion</location>
    </subcellularLocation>
</comment>
<dbReference type="SMART" id="SM00382">
    <property type="entry name" value="AAA"/>
    <property type="match status" value="1"/>
</dbReference>
<evidence type="ECO:0000256" key="2">
    <source>
        <dbReference type="ARBA" id="ARBA00022763"/>
    </source>
</evidence>
<protein>
    <recommendedName>
        <fullName evidence="12">ATP-dependent DNA helicase PIF1</fullName>
        <ecNumber evidence="12">5.6.2.3</ecNumber>
    </recommendedName>
    <alternativeName>
        <fullName evidence="12">DNA 5'-3' helicase PIF1</fullName>
    </alternativeName>
    <alternativeName>
        <fullName evidence="12">DNA repair and recombination helicase PIF1</fullName>
    </alternativeName>
</protein>
<dbReference type="InterPro" id="IPR003593">
    <property type="entry name" value="AAA+_ATPase"/>
</dbReference>
<proteinExistence type="inferred from homology"/>
<dbReference type="PANTHER" id="PTHR47642:SF5">
    <property type="entry name" value="ATP-DEPENDENT DNA HELICASE"/>
    <property type="match status" value="1"/>
</dbReference>
<comment type="catalytic activity">
    <reaction evidence="12">
        <text>ATP + H2O = ADP + phosphate + H(+)</text>
        <dbReference type="Rhea" id="RHEA:13065"/>
        <dbReference type="ChEBI" id="CHEBI:15377"/>
        <dbReference type="ChEBI" id="CHEBI:15378"/>
        <dbReference type="ChEBI" id="CHEBI:30616"/>
        <dbReference type="ChEBI" id="CHEBI:43474"/>
        <dbReference type="ChEBI" id="CHEBI:456216"/>
        <dbReference type="EC" id="5.6.2.3"/>
    </reaction>
</comment>
<feature type="DNA-binding region" evidence="12">
    <location>
        <begin position="576"/>
        <end position="595"/>
    </location>
</feature>
<dbReference type="STRING" id="47428.A0A284RQ68"/>
<dbReference type="InterPro" id="IPR027417">
    <property type="entry name" value="P-loop_NTPase"/>
</dbReference>
<keyword evidence="7 12" id="KW-0496">Mitochondrion</keyword>
<comment type="cofactor">
    <cofactor evidence="12">
        <name>Mg(2+)</name>
        <dbReference type="ChEBI" id="CHEBI:18420"/>
    </cofactor>
</comment>
<dbReference type="EMBL" id="FUEG01000013">
    <property type="protein sequence ID" value="SJL10901.1"/>
    <property type="molecule type" value="Genomic_DNA"/>
</dbReference>
<dbReference type="InterPro" id="IPR049163">
    <property type="entry name" value="Pif1-like_2B_dom"/>
</dbReference>